<evidence type="ECO:0000313" key="1">
    <source>
        <dbReference type="EMBL" id="KAH6934994.1"/>
    </source>
</evidence>
<dbReference type="EMBL" id="CM023483">
    <property type="protein sequence ID" value="KAH6934994.1"/>
    <property type="molecule type" value="Genomic_DNA"/>
</dbReference>
<proteinExistence type="predicted"/>
<name>A0ACB7SM48_HYAAI</name>
<keyword evidence="2" id="KW-1185">Reference proteome</keyword>
<sequence length="74" mass="8454">MEVGGAHALSCTPSRVRIRSRSRKTRRRPDEDPHVVLPGRASMNRLYSVLSNFQQQPVTSHRILVSRCYSVVSY</sequence>
<accession>A0ACB7SM48</accession>
<gene>
    <name evidence="1" type="ORF">HPB50_002934</name>
</gene>
<comment type="caution">
    <text evidence="1">The sequence shown here is derived from an EMBL/GenBank/DDBJ whole genome shotgun (WGS) entry which is preliminary data.</text>
</comment>
<evidence type="ECO:0000313" key="2">
    <source>
        <dbReference type="Proteomes" id="UP000821845"/>
    </source>
</evidence>
<reference evidence="1" key="1">
    <citation type="submission" date="2020-05" db="EMBL/GenBank/DDBJ databases">
        <title>Large-scale comparative analyses of tick genomes elucidate their genetic diversity and vector capacities.</title>
        <authorList>
            <person name="Jia N."/>
            <person name="Wang J."/>
            <person name="Shi W."/>
            <person name="Du L."/>
            <person name="Sun Y."/>
            <person name="Zhan W."/>
            <person name="Jiang J."/>
            <person name="Wang Q."/>
            <person name="Zhang B."/>
            <person name="Ji P."/>
            <person name="Sakyi L.B."/>
            <person name="Cui X."/>
            <person name="Yuan T."/>
            <person name="Jiang B."/>
            <person name="Yang W."/>
            <person name="Lam T.T.-Y."/>
            <person name="Chang Q."/>
            <person name="Ding S."/>
            <person name="Wang X."/>
            <person name="Zhu J."/>
            <person name="Ruan X."/>
            <person name="Zhao L."/>
            <person name="Wei J."/>
            <person name="Que T."/>
            <person name="Du C."/>
            <person name="Cheng J."/>
            <person name="Dai P."/>
            <person name="Han X."/>
            <person name="Huang E."/>
            <person name="Gao Y."/>
            <person name="Liu J."/>
            <person name="Shao H."/>
            <person name="Ye R."/>
            <person name="Li L."/>
            <person name="Wei W."/>
            <person name="Wang X."/>
            <person name="Wang C."/>
            <person name="Yang T."/>
            <person name="Huo Q."/>
            <person name="Li W."/>
            <person name="Guo W."/>
            <person name="Chen H."/>
            <person name="Zhou L."/>
            <person name="Ni X."/>
            <person name="Tian J."/>
            <person name="Zhou Y."/>
            <person name="Sheng Y."/>
            <person name="Liu T."/>
            <person name="Pan Y."/>
            <person name="Xia L."/>
            <person name="Li J."/>
            <person name="Zhao F."/>
            <person name="Cao W."/>
        </authorList>
    </citation>
    <scope>NUCLEOTIDE SEQUENCE</scope>
    <source>
        <strain evidence="1">Hyas-2018</strain>
    </source>
</reference>
<protein>
    <submittedName>
        <fullName evidence="1">Uncharacterized protein</fullName>
    </submittedName>
</protein>
<dbReference type="Proteomes" id="UP000821845">
    <property type="component" value="Chromosome 3"/>
</dbReference>
<organism evidence="1 2">
    <name type="scientific">Hyalomma asiaticum</name>
    <name type="common">Tick</name>
    <dbReference type="NCBI Taxonomy" id="266040"/>
    <lineage>
        <taxon>Eukaryota</taxon>
        <taxon>Metazoa</taxon>
        <taxon>Ecdysozoa</taxon>
        <taxon>Arthropoda</taxon>
        <taxon>Chelicerata</taxon>
        <taxon>Arachnida</taxon>
        <taxon>Acari</taxon>
        <taxon>Parasitiformes</taxon>
        <taxon>Ixodida</taxon>
        <taxon>Ixodoidea</taxon>
        <taxon>Ixodidae</taxon>
        <taxon>Hyalomminae</taxon>
        <taxon>Hyalomma</taxon>
    </lineage>
</organism>